<dbReference type="Proteomes" id="UP000269499">
    <property type="component" value="Unassembled WGS sequence"/>
</dbReference>
<organism evidence="3 4">
    <name type="scientific">Thermoproteota archaeon</name>
    <dbReference type="NCBI Taxonomy" id="2056631"/>
    <lineage>
        <taxon>Archaea</taxon>
        <taxon>Thermoproteota</taxon>
    </lineage>
</organism>
<evidence type="ECO:0000256" key="1">
    <source>
        <dbReference type="ARBA" id="ARBA00006611"/>
    </source>
</evidence>
<evidence type="ECO:0000313" key="4">
    <source>
        <dbReference type="Proteomes" id="UP000269499"/>
    </source>
</evidence>
<dbReference type="SUPFAM" id="SSF52540">
    <property type="entry name" value="P-loop containing nucleoside triphosphate hydrolases"/>
    <property type="match status" value="1"/>
</dbReference>
<feature type="domain" description="Bacterial type II secretion system protein E" evidence="2">
    <location>
        <begin position="13"/>
        <end position="75"/>
    </location>
</feature>
<evidence type="ECO:0000259" key="2">
    <source>
        <dbReference type="Pfam" id="PF00437"/>
    </source>
</evidence>
<dbReference type="GO" id="GO:0016301">
    <property type="term" value="F:kinase activity"/>
    <property type="evidence" value="ECO:0007669"/>
    <property type="project" value="UniProtKB-KW"/>
</dbReference>
<protein>
    <submittedName>
        <fullName evidence="3">Protein kinase</fullName>
    </submittedName>
</protein>
<evidence type="ECO:0000313" key="3">
    <source>
        <dbReference type="EMBL" id="RLE51632.1"/>
    </source>
</evidence>
<dbReference type="AlphaFoldDB" id="A0A497EX79"/>
<reference evidence="3 4" key="1">
    <citation type="submission" date="2018-06" db="EMBL/GenBank/DDBJ databases">
        <title>Extensive metabolic versatility and redundancy in microbially diverse, dynamic hydrothermal sediments.</title>
        <authorList>
            <person name="Dombrowski N."/>
            <person name="Teske A."/>
            <person name="Baker B.J."/>
        </authorList>
    </citation>
    <scope>NUCLEOTIDE SEQUENCE [LARGE SCALE GENOMIC DNA]</scope>
    <source>
        <strain evidence="3">B20_G2</strain>
    </source>
</reference>
<dbReference type="PANTHER" id="PTHR30486:SF6">
    <property type="entry name" value="TYPE IV PILUS RETRACTATION ATPASE PILT"/>
    <property type="match status" value="1"/>
</dbReference>
<comment type="similarity">
    <text evidence="1">Belongs to the GSP E family.</text>
</comment>
<dbReference type="Gene3D" id="3.40.50.300">
    <property type="entry name" value="P-loop containing nucleotide triphosphate hydrolases"/>
    <property type="match status" value="1"/>
</dbReference>
<keyword evidence="3" id="KW-0808">Transferase</keyword>
<dbReference type="InterPro" id="IPR027417">
    <property type="entry name" value="P-loop_NTPase"/>
</dbReference>
<keyword evidence="3" id="KW-0418">Kinase</keyword>
<dbReference type="Pfam" id="PF00437">
    <property type="entry name" value="T2SSE"/>
    <property type="match status" value="1"/>
</dbReference>
<accession>A0A497EX79</accession>
<dbReference type="InterPro" id="IPR050921">
    <property type="entry name" value="T4SS_GSP_E_ATPase"/>
</dbReference>
<gene>
    <name evidence="3" type="ORF">DRJ26_05565</name>
</gene>
<sequence length="209" mass="24313">PLVTRQTYAIGEKIGEITLFDLVKVAMRKRPDYIVVGEVRGEEAFVLFQAAATGHGCMCTMHADSIEAAIKRLTSPPMNVAPSYISLMNCAVIIRRVELPSGVYRKVVGVYEILDHEKYSKIFSWIPSIDDFEPKSVEEIVSKSFLLDQIRVERGWSRRRIYEELKCRLAFFKELNSRGIREYEEVVKELRIFYVRKLTYDVRRVRIEL</sequence>
<dbReference type="GO" id="GO:0016887">
    <property type="term" value="F:ATP hydrolysis activity"/>
    <property type="evidence" value="ECO:0007669"/>
    <property type="project" value="InterPro"/>
</dbReference>
<dbReference type="EMBL" id="QMRA01000160">
    <property type="protein sequence ID" value="RLE51632.1"/>
    <property type="molecule type" value="Genomic_DNA"/>
</dbReference>
<comment type="caution">
    <text evidence="3">The sequence shown here is derived from an EMBL/GenBank/DDBJ whole genome shotgun (WGS) entry which is preliminary data.</text>
</comment>
<feature type="non-terminal residue" evidence="3">
    <location>
        <position position="1"/>
    </location>
</feature>
<name>A0A497EX79_9CREN</name>
<dbReference type="InterPro" id="IPR001482">
    <property type="entry name" value="T2SS/T4SS_dom"/>
</dbReference>
<proteinExistence type="inferred from homology"/>
<dbReference type="PANTHER" id="PTHR30486">
    <property type="entry name" value="TWITCHING MOTILITY PROTEIN PILT"/>
    <property type="match status" value="1"/>
</dbReference>